<evidence type="ECO:0000313" key="1">
    <source>
        <dbReference type="EMBL" id="CAG8798225.1"/>
    </source>
</evidence>
<reference evidence="1" key="1">
    <citation type="submission" date="2021-06" db="EMBL/GenBank/DDBJ databases">
        <authorList>
            <person name="Kallberg Y."/>
            <person name="Tangrot J."/>
            <person name="Rosling A."/>
        </authorList>
    </citation>
    <scope>NUCLEOTIDE SEQUENCE</scope>
    <source>
        <strain evidence="1">MA453B</strain>
    </source>
</reference>
<comment type="caution">
    <text evidence="1">The sequence shown here is derived from an EMBL/GenBank/DDBJ whole genome shotgun (WGS) entry which is preliminary data.</text>
</comment>
<proteinExistence type="predicted"/>
<sequence length="126" mass="14448">NKQLASAFRQYQEIIWNHYFNYPSQKEVTTNLVISSVKQTQYSVPICTIGLTNTNTQLAIQNKYWPSIENIAYMVLFTLITIALANTHLKISTNLLTLNKLNNKLTDTAPTTYEQLIRQLLGKLLL</sequence>
<dbReference type="AlphaFoldDB" id="A0A9N9JUN6"/>
<keyword evidence="2" id="KW-1185">Reference proteome</keyword>
<feature type="non-terminal residue" evidence="1">
    <location>
        <position position="126"/>
    </location>
</feature>
<gene>
    <name evidence="1" type="ORF">DERYTH_LOCUS22834</name>
</gene>
<evidence type="ECO:0000313" key="2">
    <source>
        <dbReference type="Proteomes" id="UP000789405"/>
    </source>
</evidence>
<dbReference type="EMBL" id="CAJVPY010032838">
    <property type="protein sequence ID" value="CAG8798225.1"/>
    <property type="molecule type" value="Genomic_DNA"/>
</dbReference>
<protein>
    <submittedName>
        <fullName evidence="1">6766_t:CDS:1</fullName>
    </submittedName>
</protein>
<organism evidence="1 2">
    <name type="scientific">Dentiscutata erythropus</name>
    <dbReference type="NCBI Taxonomy" id="1348616"/>
    <lineage>
        <taxon>Eukaryota</taxon>
        <taxon>Fungi</taxon>
        <taxon>Fungi incertae sedis</taxon>
        <taxon>Mucoromycota</taxon>
        <taxon>Glomeromycotina</taxon>
        <taxon>Glomeromycetes</taxon>
        <taxon>Diversisporales</taxon>
        <taxon>Gigasporaceae</taxon>
        <taxon>Dentiscutata</taxon>
    </lineage>
</organism>
<name>A0A9N9JUN6_9GLOM</name>
<accession>A0A9N9JUN6</accession>
<feature type="non-terminal residue" evidence="1">
    <location>
        <position position="1"/>
    </location>
</feature>
<dbReference type="Proteomes" id="UP000789405">
    <property type="component" value="Unassembled WGS sequence"/>
</dbReference>